<name>A0ABC9YEU6_GRUJA</name>
<reference evidence="1 2" key="1">
    <citation type="submission" date="2024-06" db="EMBL/GenBank/DDBJ databases">
        <title>The draft genome of Grus japonensis, version 3.</title>
        <authorList>
            <person name="Nabeshima K."/>
            <person name="Suzuki S."/>
            <person name="Onuma M."/>
        </authorList>
    </citation>
    <scope>NUCLEOTIDE SEQUENCE [LARGE SCALE GENOMIC DNA]</scope>
    <source>
        <strain evidence="1 2">451A</strain>
    </source>
</reference>
<sequence length="70" mass="7966">MSRPEELAALADEELLDFLLKDDAPCLEIQGEENCLLEDWGLPEPELLNKEMDDFISSPLSPFEDEPDML</sequence>
<evidence type="ECO:0000313" key="1">
    <source>
        <dbReference type="EMBL" id="GAB0208097.1"/>
    </source>
</evidence>
<accession>A0ABC9YEU6</accession>
<dbReference type="AlphaFoldDB" id="A0ABC9YEU6"/>
<proteinExistence type="predicted"/>
<organism evidence="1 2">
    <name type="scientific">Grus japonensis</name>
    <name type="common">Japanese crane</name>
    <name type="synonym">Red-crowned crane</name>
    <dbReference type="NCBI Taxonomy" id="30415"/>
    <lineage>
        <taxon>Eukaryota</taxon>
        <taxon>Metazoa</taxon>
        <taxon>Chordata</taxon>
        <taxon>Craniata</taxon>
        <taxon>Vertebrata</taxon>
        <taxon>Euteleostomi</taxon>
        <taxon>Archelosauria</taxon>
        <taxon>Archosauria</taxon>
        <taxon>Dinosauria</taxon>
        <taxon>Saurischia</taxon>
        <taxon>Theropoda</taxon>
        <taxon>Coelurosauria</taxon>
        <taxon>Aves</taxon>
        <taxon>Neognathae</taxon>
        <taxon>Neoaves</taxon>
        <taxon>Gruiformes</taxon>
        <taxon>Gruidae</taxon>
        <taxon>Grus</taxon>
    </lineage>
</organism>
<evidence type="ECO:0000313" key="2">
    <source>
        <dbReference type="Proteomes" id="UP001623348"/>
    </source>
</evidence>
<gene>
    <name evidence="1" type="ORF">GRJ2_003275400</name>
</gene>
<protein>
    <submittedName>
        <fullName evidence="1">Cyclic AMP-responsive element-binding protein 3-like</fullName>
    </submittedName>
</protein>
<dbReference type="EMBL" id="BAAFJT010000249">
    <property type="protein sequence ID" value="GAB0208097.1"/>
    <property type="molecule type" value="Genomic_DNA"/>
</dbReference>
<keyword evidence="2" id="KW-1185">Reference proteome</keyword>
<dbReference type="Proteomes" id="UP001623348">
    <property type="component" value="Unassembled WGS sequence"/>
</dbReference>
<comment type="caution">
    <text evidence="1">The sequence shown here is derived from an EMBL/GenBank/DDBJ whole genome shotgun (WGS) entry which is preliminary data.</text>
</comment>